<reference evidence="14 15" key="1">
    <citation type="submission" date="2016-10" db="EMBL/GenBank/DDBJ databases">
        <authorList>
            <person name="de Groot N.N."/>
        </authorList>
    </citation>
    <scope>NUCLEOTIDE SEQUENCE [LARGE SCALE GENOMIC DNA]</scope>
    <source>
        <strain evidence="14 15">CGMCC 1.9157</strain>
    </source>
</reference>
<dbReference type="GO" id="GO:0006269">
    <property type="term" value="P:DNA replication, synthesis of primer"/>
    <property type="evidence" value="ECO:0007669"/>
    <property type="project" value="UniProtKB-KW"/>
</dbReference>
<keyword evidence="6 12" id="KW-0347">Helicase</keyword>
<dbReference type="GO" id="GO:0006302">
    <property type="term" value="P:double-strand break repair"/>
    <property type="evidence" value="ECO:0007669"/>
    <property type="project" value="InterPro"/>
</dbReference>
<keyword evidence="4 12" id="KW-0547">Nucleotide-binding</keyword>
<dbReference type="NCBIfam" id="NF004070">
    <property type="entry name" value="PRK05580.2-2"/>
    <property type="match status" value="1"/>
</dbReference>
<dbReference type="InterPro" id="IPR014001">
    <property type="entry name" value="Helicase_ATP-bd"/>
</dbReference>
<keyword evidence="1 12" id="KW-0639">Primosome</keyword>
<dbReference type="HAMAP" id="MF_00983">
    <property type="entry name" value="PriA"/>
    <property type="match status" value="1"/>
</dbReference>
<dbReference type="Pfam" id="PF18319">
    <property type="entry name" value="Zn_ribbon_PriA"/>
    <property type="match status" value="1"/>
</dbReference>
<dbReference type="GO" id="GO:0003677">
    <property type="term" value="F:DNA binding"/>
    <property type="evidence" value="ECO:0007669"/>
    <property type="project" value="UniProtKB-UniRule"/>
</dbReference>
<feature type="binding site" evidence="12">
    <location>
        <position position="489"/>
    </location>
    <ligand>
        <name>Zn(2+)</name>
        <dbReference type="ChEBI" id="CHEBI:29105"/>
        <label>1</label>
    </ligand>
</feature>
<comment type="function">
    <text evidence="12">Initiates the restart of stalled replication forks, which reloads the replicative helicase on sites other than the origin of replication. Recognizes and binds to abandoned replication forks and remodels them to uncover a helicase loading site. Promotes assembly of the primosome at these replication forks.</text>
</comment>
<evidence type="ECO:0000256" key="10">
    <source>
        <dbReference type="ARBA" id="ARBA00023235"/>
    </source>
</evidence>
<keyword evidence="5 12" id="KW-0378">Hydrolase</keyword>
<dbReference type="FunFam" id="3.40.50.300:FF:000489">
    <property type="entry name" value="Primosome assembly protein PriA"/>
    <property type="match status" value="1"/>
</dbReference>
<dbReference type="GO" id="GO:0043138">
    <property type="term" value="F:3'-5' DNA helicase activity"/>
    <property type="evidence" value="ECO:0007669"/>
    <property type="project" value="UniProtKB-EC"/>
</dbReference>
<dbReference type="AlphaFoldDB" id="A0A1I5JH03"/>
<dbReference type="InterPro" id="IPR041222">
    <property type="entry name" value="PriA_3primeBD"/>
</dbReference>
<evidence type="ECO:0000256" key="9">
    <source>
        <dbReference type="ARBA" id="ARBA00023125"/>
    </source>
</evidence>
<dbReference type="EMBL" id="FOVR01000011">
    <property type="protein sequence ID" value="SFO72087.1"/>
    <property type="molecule type" value="Genomic_DNA"/>
</dbReference>
<dbReference type="Gene3D" id="3.40.50.300">
    <property type="entry name" value="P-loop containing nucleotide triphosphate hydrolases"/>
    <property type="match status" value="2"/>
</dbReference>
<dbReference type="Pfam" id="PF18074">
    <property type="entry name" value="PriA_C"/>
    <property type="match status" value="1"/>
</dbReference>
<evidence type="ECO:0000256" key="6">
    <source>
        <dbReference type="ARBA" id="ARBA00022806"/>
    </source>
</evidence>
<evidence type="ECO:0000313" key="15">
    <source>
        <dbReference type="Proteomes" id="UP000199236"/>
    </source>
</evidence>
<organism evidence="14 15">
    <name type="scientific">Cohaesibacter marisflavi</name>
    <dbReference type="NCBI Taxonomy" id="655353"/>
    <lineage>
        <taxon>Bacteria</taxon>
        <taxon>Pseudomonadati</taxon>
        <taxon>Pseudomonadota</taxon>
        <taxon>Alphaproteobacteria</taxon>
        <taxon>Hyphomicrobiales</taxon>
        <taxon>Cohaesibacteraceae</taxon>
    </lineage>
</organism>
<comment type="subunit">
    <text evidence="12">Component of the replication restart primosome.</text>
</comment>
<comment type="catalytic activity">
    <reaction evidence="11 12">
        <text>ATP + H2O = ADP + phosphate + H(+)</text>
        <dbReference type="Rhea" id="RHEA:13065"/>
        <dbReference type="ChEBI" id="CHEBI:15377"/>
        <dbReference type="ChEBI" id="CHEBI:15378"/>
        <dbReference type="ChEBI" id="CHEBI:30616"/>
        <dbReference type="ChEBI" id="CHEBI:43474"/>
        <dbReference type="ChEBI" id="CHEBI:456216"/>
        <dbReference type="EC" id="5.6.2.4"/>
    </reaction>
</comment>
<comment type="similarity">
    <text evidence="12">Belongs to the helicase family. PriA subfamily.</text>
</comment>
<evidence type="ECO:0000256" key="1">
    <source>
        <dbReference type="ARBA" id="ARBA00022515"/>
    </source>
</evidence>
<feature type="domain" description="Helicase ATP-binding" evidence="13">
    <location>
        <begin position="219"/>
        <end position="385"/>
    </location>
</feature>
<feature type="binding site" evidence="12">
    <location>
        <position position="446"/>
    </location>
    <ligand>
        <name>Zn(2+)</name>
        <dbReference type="ChEBI" id="CHEBI:29105"/>
        <label>1</label>
    </ligand>
</feature>
<dbReference type="InterPro" id="IPR005259">
    <property type="entry name" value="PriA"/>
</dbReference>
<dbReference type="GO" id="GO:0006310">
    <property type="term" value="P:DNA recombination"/>
    <property type="evidence" value="ECO:0007669"/>
    <property type="project" value="InterPro"/>
</dbReference>
<evidence type="ECO:0000256" key="5">
    <source>
        <dbReference type="ARBA" id="ARBA00022801"/>
    </source>
</evidence>
<proteinExistence type="inferred from homology"/>
<comment type="cofactor">
    <cofactor evidence="12">
        <name>Zn(2+)</name>
        <dbReference type="ChEBI" id="CHEBI:29105"/>
    </cofactor>
    <text evidence="12">Binds 2 zinc ions per subunit.</text>
</comment>
<dbReference type="Pfam" id="PF17764">
    <property type="entry name" value="PriA_3primeBD"/>
    <property type="match status" value="1"/>
</dbReference>
<dbReference type="Gene3D" id="3.40.1440.60">
    <property type="entry name" value="PriA, 3(prime) DNA-binding domain"/>
    <property type="match status" value="1"/>
</dbReference>
<dbReference type="PANTHER" id="PTHR30580">
    <property type="entry name" value="PRIMOSOMAL PROTEIN N"/>
    <property type="match status" value="1"/>
</dbReference>
<feature type="binding site" evidence="12">
    <location>
        <position position="458"/>
    </location>
    <ligand>
        <name>Zn(2+)</name>
        <dbReference type="ChEBI" id="CHEBI:29105"/>
        <label>2</label>
    </ligand>
</feature>
<evidence type="ECO:0000256" key="7">
    <source>
        <dbReference type="ARBA" id="ARBA00022833"/>
    </source>
</evidence>
<dbReference type="GO" id="GO:0008270">
    <property type="term" value="F:zinc ion binding"/>
    <property type="evidence" value="ECO:0007669"/>
    <property type="project" value="UniProtKB-UniRule"/>
</dbReference>
<keyword evidence="3 12" id="KW-0479">Metal-binding</keyword>
<dbReference type="CDD" id="cd17929">
    <property type="entry name" value="DEXHc_priA"/>
    <property type="match status" value="1"/>
</dbReference>
<dbReference type="GO" id="GO:0005524">
    <property type="term" value="F:ATP binding"/>
    <property type="evidence" value="ECO:0007669"/>
    <property type="project" value="UniProtKB-UniRule"/>
</dbReference>
<dbReference type="NCBIfam" id="TIGR00595">
    <property type="entry name" value="priA"/>
    <property type="match status" value="1"/>
</dbReference>
<keyword evidence="10 12" id="KW-0413">Isomerase</keyword>
<feature type="binding site" evidence="12">
    <location>
        <position position="476"/>
    </location>
    <ligand>
        <name>Zn(2+)</name>
        <dbReference type="ChEBI" id="CHEBI:29105"/>
        <label>2</label>
    </ligand>
</feature>
<name>A0A1I5JH03_9HYPH</name>
<dbReference type="GO" id="GO:0006270">
    <property type="term" value="P:DNA replication initiation"/>
    <property type="evidence" value="ECO:0007669"/>
    <property type="project" value="TreeGrafter"/>
</dbReference>
<dbReference type="InterPro" id="IPR027417">
    <property type="entry name" value="P-loop_NTPase"/>
</dbReference>
<dbReference type="Proteomes" id="UP000199236">
    <property type="component" value="Unassembled WGS sequence"/>
</dbReference>
<evidence type="ECO:0000256" key="8">
    <source>
        <dbReference type="ARBA" id="ARBA00022840"/>
    </source>
</evidence>
<keyword evidence="2 12" id="KW-0235">DNA replication</keyword>
<dbReference type="InterPro" id="IPR041236">
    <property type="entry name" value="PriA_C"/>
</dbReference>
<sequence>MSSKRQIVSVLVPVYVDSCYSYRVPVDSPSLFGDETGRGFDGGLEPGQVVRVPLGPRSVLGVVWDDPSEFSDEARLKDIQEVYHGVRLSEDFRKFVDWIAQYTLSQRGMVLRMVLRGEDALLPPKPVAALRLTGDAPERMTKARARVLEAIEGGLAETKAAIAERAGVSSSVVDGLVKSGTLTQCQLPPPSLMEPPQADFAPPALSDLQAEAAEEIRKIVEAQVFEGVLLDGVTGSGKTEVYFEAVAEALRQGKQILILVPEIALTDAFLHRFESRFGVRPGEWHSGQAQRYKNLVWRGVATGEVQVVVGARSSLMLPFRDLGLIVVDEEHDGAYKQEDRVIYNARDMSVVRGHLSGFPVILASATPSVESRNNADQGRYRHIRLPSRYGGQSMPDISLIDMRVNPPEKGSWLSPVLIDAVNETIEAGQQSLLFLNRRGYAPLTLCRTCGHRFQCPNCSTWLVEHRFRKQLVCHHCGHCEPVPPACPQCGDEHSLVACGPGVERIAEEAATRWPDHKIVILSSDLIHGVQQLRAELDLIASGEADIVIGTQLVAKGHNFPGMTLVGVIDADLGLAHGDLRAGEKVFQTLAQVTGRAGRVKGQGRGLLQSYVPDHPVIAALAKGEREEFYTYELDQRRKAAMPPFGRLAAVILSSEHREAALAYGREMVRAVPHEEGVRVLGPAEAPISVLRGRFRFRLLVMAPRSFSLSQWLRRWLAQSPKIAGSLRIQVDVDPVSFM</sequence>
<feature type="binding site" evidence="12">
    <location>
        <position position="473"/>
    </location>
    <ligand>
        <name>Zn(2+)</name>
        <dbReference type="ChEBI" id="CHEBI:29105"/>
        <label>2</label>
    </ligand>
</feature>
<evidence type="ECO:0000259" key="13">
    <source>
        <dbReference type="PROSITE" id="PS51192"/>
    </source>
</evidence>
<dbReference type="PROSITE" id="PS51192">
    <property type="entry name" value="HELICASE_ATP_BIND_1"/>
    <property type="match status" value="1"/>
</dbReference>
<comment type="catalytic activity">
    <reaction evidence="12">
        <text>Couples ATP hydrolysis with the unwinding of duplex DNA by translocating in the 3'-5' direction.</text>
        <dbReference type="EC" id="5.6.2.4"/>
    </reaction>
</comment>
<dbReference type="PANTHER" id="PTHR30580:SF0">
    <property type="entry name" value="PRIMOSOMAL PROTEIN N"/>
    <property type="match status" value="1"/>
</dbReference>
<dbReference type="InterPro" id="IPR042115">
    <property type="entry name" value="PriA_3primeBD_sf"/>
</dbReference>
<dbReference type="GO" id="GO:1990077">
    <property type="term" value="C:primosome complex"/>
    <property type="evidence" value="ECO:0007669"/>
    <property type="project" value="UniProtKB-UniRule"/>
</dbReference>
<dbReference type="InterPro" id="IPR040498">
    <property type="entry name" value="PriA_CRR"/>
</dbReference>
<keyword evidence="8 12" id="KW-0067">ATP-binding</keyword>
<evidence type="ECO:0000256" key="3">
    <source>
        <dbReference type="ARBA" id="ARBA00022723"/>
    </source>
</evidence>
<evidence type="ECO:0000313" key="14">
    <source>
        <dbReference type="EMBL" id="SFO72087.1"/>
    </source>
</evidence>
<evidence type="ECO:0000256" key="12">
    <source>
        <dbReference type="HAMAP-Rule" id="MF_00983"/>
    </source>
</evidence>
<dbReference type="RefSeq" id="WP_280141788.1">
    <property type="nucleotide sequence ID" value="NZ_FOVR01000011.1"/>
</dbReference>
<dbReference type="STRING" id="655353.SAMN04488056_111156"/>
<feature type="binding site" evidence="12">
    <location>
        <position position="455"/>
    </location>
    <ligand>
        <name>Zn(2+)</name>
        <dbReference type="ChEBI" id="CHEBI:29105"/>
        <label>2</label>
    </ligand>
</feature>
<keyword evidence="15" id="KW-1185">Reference proteome</keyword>
<keyword evidence="9 12" id="KW-0238">DNA-binding</keyword>
<dbReference type="SMART" id="SM00487">
    <property type="entry name" value="DEXDc"/>
    <property type="match status" value="1"/>
</dbReference>
<dbReference type="SUPFAM" id="SSF52540">
    <property type="entry name" value="P-loop containing nucleoside triphosphate hydrolases"/>
    <property type="match status" value="2"/>
</dbReference>
<dbReference type="EC" id="5.6.2.4" evidence="12"/>
<gene>
    <name evidence="12" type="primary">priA</name>
    <name evidence="14" type="ORF">SAMN04488056_111156</name>
</gene>
<evidence type="ECO:0000256" key="4">
    <source>
        <dbReference type="ARBA" id="ARBA00022741"/>
    </source>
</evidence>
<keyword evidence="7 12" id="KW-0862">Zinc</keyword>
<dbReference type="InterPro" id="IPR011545">
    <property type="entry name" value="DEAD/DEAH_box_helicase_dom"/>
</dbReference>
<protein>
    <recommendedName>
        <fullName evidence="12">Replication restart protein PriA</fullName>
    </recommendedName>
    <alternativeName>
        <fullName evidence="12">ATP-dependent DNA helicase PriA</fullName>
        <ecNumber evidence="12">5.6.2.4</ecNumber>
    </alternativeName>
    <alternativeName>
        <fullName evidence="12">DNA 3'-5' helicase PriA</fullName>
    </alternativeName>
</protein>
<dbReference type="Pfam" id="PF00270">
    <property type="entry name" value="DEAD"/>
    <property type="match status" value="1"/>
</dbReference>
<feature type="binding site" evidence="12">
    <location>
        <position position="486"/>
    </location>
    <ligand>
        <name>Zn(2+)</name>
        <dbReference type="ChEBI" id="CHEBI:29105"/>
        <label>1</label>
    </ligand>
</feature>
<dbReference type="GO" id="GO:0016887">
    <property type="term" value="F:ATP hydrolysis activity"/>
    <property type="evidence" value="ECO:0007669"/>
    <property type="project" value="RHEA"/>
</dbReference>
<evidence type="ECO:0000256" key="2">
    <source>
        <dbReference type="ARBA" id="ARBA00022705"/>
    </source>
</evidence>
<evidence type="ECO:0000256" key="11">
    <source>
        <dbReference type="ARBA" id="ARBA00048988"/>
    </source>
</evidence>
<feature type="binding site" evidence="12">
    <location>
        <position position="449"/>
    </location>
    <ligand>
        <name>Zn(2+)</name>
        <dbReference type="ChEBI" id="CHEBI:29105"/>
        <label>1</label>
    </ligand>
</feature>
<accession>A0A1I5JH03</accession>